<evidence type="ECO:0000256" key="1">
    <source>
        <dbReference type="ARBA" id="ARBA00004123"/>
    </source>
</evidence>
<protein>
    <recommendedName>
        <fullName evidence="8">AP2/ERF domain-containing protein</fullName>
    </recommendedName>
</protein>
<dbReference type="PROSITE" id="PS51032">
    <property type="entry name" value="AP2_ERF"/>
    <property type="match status" value="1"/>
</dbReference>
<dbReference type="GO" id="GO:0006952">
    <property type="term" value="P:defense response"/>
    <property type="evidence" value="ECO:0007669"/>
    <property type="project" value="UniProtKB-KW"/>
</dbReference>
<accession>A0AAD8LGE5</accession>
<organism evidence="9 10">
    <name type="scientific">Tagetes erecta</name>
    <name type="common">African marigold</name>
    <dbReference type="NCBI Taxonomy" id="13708"/>
    <lineage>
        <taxon>Eukaryota</taxon>
        <taxon>Viridiplantae</taxon>
        <taxon>Streptophyta</taxon>
        <taxon>Embryophyta</taxon>
        <taxon>Tracheophyta</taxon>
        <taxon>Spermatophyta</taxon>
        <taxon>Magnoliopsida</taxon>
        <taxon>eudicotyledons</taxon>
        <taxon>Gunneridae</taxon>
        <taxon>Pentapetalae</taxon>
        <taxon>asterids</taxon>
        <taxon>campanulids</taxon>
        <taxon>Asterales</taxon>
        <taxon>Asteraceae</taxon>
        <taxon>Asteroideae</taxon>
        <taxon>Heliantheae alliance</taxon>
        <taxon>Tageteae</taxon>
        <taxon>Tagetes</taxon>
    </lineage>
</organism>
<dbReference type="SMART" id="SM00380">
    <property type="entry name" value="AP2"/>
    <property type="match status" value="1"/>
</dbReference>
<keyword evidence="6" id="KW-0539">Nucleus</keyword>
<sequence>MENNKHLFSSLKFTEHKSHITMLTKSPSPTGLNTSARVVRISVTDAYATDSSGDEDEMLSSRRTRVKKFIKEVTINTCSSDGLNTHSGNTAVGRRKNAVVKNDVAAKKRLKVNPGKKFRGVRQRPWGKWAAEIRDPTRRIRLWLGTYDTAEEAAMVYDHAAIQLRGPDALTNFTVPPTETSPEKNVSSVDSGYNSGDESQTNNNASSPKSVLLFSSSSTDECVAESTQHSELVDDRSVSGSFSDFRPTDDHFSTSDLLNFPIFVPDIFDPESFSGTIFQDSDPSETFIGCTDDFGFGSGFGSGSSCWAVDDYFQDFGDIFGSDPLVGL</sequence>
<dbReference type="InterPro" id="IPR001471">
    <property type="entry name" value="AP2/ERF_dom"/>
</dbReference>
<dbReference type="PANTHER" id="PTHR31194:SF140">
    <property type="entry name" value="ETHYLENE-RESPONSIVE TRANSCRIPTION FACTOR CRF2"/>
    <property type="match status" value="1"/>
</dbReference>
<dbReference type="InterPro" id="IPR050913">
    <property type="entry name" value="AP2/ERF_ERF"/>
</dbReference>
<dbReference type="InterPro" id="IPR016177">
    <property type="entry name" value="DNA-bd_dom_sf"/>
</dbReference>
<evidence type="ECO:0000256" key="5">
    <source>
        <dbReference type="ARBA" id="ARBA00023163"/>
    </source>
</evidence>
<keyword evidence="10" id="KW-1185">Reference proteome</keyword>
<dbReference type="EMBL" id="JAUHHV010000001">
    <property type="protein sequence ID" value="KAK1438491.1"/>
    <property type="molecule type" value="Genomic_DNA"/>
</dbReference>
<feature type="region of interest" description="Disordered" evidence="7">
    <location>
        <begin position="173"/>
        <end position="210"/>
    </location>
</feature>
<keyword evidence="2" id="KW-0611">Plant defense</keyword>
<evidence type="ECO:0000256" key="6">
    <source>
        <dbReference type="ARBA" id="ARBA00023242"/>
    </source>
</evidence>
<evidence type="ECO:0000259" key="8">
    <source>
        <dbReference type="PROSITE" id="PS51032"/>
    </source>
</evidence>
<evidence type="ECO:0000313" key="10">
    <source>
        <dbReference type="Proteomes" id="UP001229421"/>
    </source>
</evidence>
<comment type="subcellular location">
    <subcellularLocation>
        <location evidence="1">Nucleus</location>
    </subcellularLocation>
</comment>
<comment type="caution">
    <text evidence="9">The sequence shown here is derived from an EMBL/GenBank/DDBJ whole genome shotgun (WGS) entry which is preliminary data.</text>
</comment>
<dbReference type="Gene3D" id="3.30.730.10">
    <property type="entry name" value="AP2/ERF domain"/>
    <property type="match status" value="1"/>
</dbReference>
<dbReference type="InterPro" id="IPR036955">
    <property type="entry name" value="AP2/ERF_dom_sf"/>
</dbReference>
<evidence type="ECO:0000256" key="7">
    <source>
        <dbReference type="SAM" id="MobiDB-lite"/>
    </source>
</evidence>
<keyword evidence="4" id="KW-0238">DNA-binding</keyword>
<evidence type="ECO:0000256" key="3">
    <source>
        <dbReference type="ARBA" id="ARBA00023015"/>
    </source>
</evidence>
<gene>
    <name evidence="9" type="ORF">QVD17_04300</name>
</gene>
<feature type="domain" description="AP2/ERF" evidence="8">
    <location>
        <begin position="117"/>
        <end position="174"/>
    </location>
</feature>
<dbReference type="Proteomes" id="UP001229421">
    <property type="component" value="Unassembled WGS sequence"/>
</dbReference>
<dbReference type="PANTHER" id="PTHR31194">
    <property type="entry name" value="SHN SHINE , DNA BINDING / TRANSCRIPTION FACTOR"/>
    <property type="match status" value="1"/>
</dbReference>
<dbReference type="SUPFAM" id="SSF54171">
    <property type="entry name" value="DNA-binding domain"/>
    <property type="match status" value="1"/>
</dbReference>
<dbReference type="Pfam" id="PF00847">
    <property type="entry name" value="AP2"/>
    <property type="match status" value="1"/>
</dbReference>
<evidence type="ECO:0000256" key="4">
    <source>
        <dbReference type="ARBA" id="ARBA00023125"/>
    </source>
</evidence>
<dbReference type="FunFam" id="3.30.730.10:FF:000001">
    <property type="entry name" value="Ethylene-responsive transcription factor 2"/>
    <property type="match status" value="1"/>
</dbReference>
<dbReference type="CDD" id="cd00018">
    <property type="entry name" value="AP2"/>
    <property type="match status" value="1"/>
</dbReference>
<dbReference type="GO" id="GO:0003700">
    <property type="term" value="F:DNA-binding transcription factor activity"/>
    <property type="evidence" value="ECO:0007669"/>
    <property type="project" value="InterPro"/>
</dbReference>
<keyword evidence="5" id="KW-0804">Transcription</keyword>
<dbReference type="GO" id="GO:0003677">
    <property type="term" value="F:DNA binding"/>
    <property type="evidence" value="ECO:0007669"/>
    <property type="project" value="UniProtKB-KW"/>
</dbReference>
<feature type="compositionally biased region" description="Polar residues" evidence="7">
    <location>
        <begin position="173"/>
        <end position="205"/>
    </location>
</feature>
<proteinExistence type="predicted"/>
<keyword evidence="3" id="KW-0805">Transcription regulation</keyword>
<dbReference type="GO" id="GO:0005634">
    <property type="term" value="C:nucleus"/>
    <property type="evidence" value="ECO:0007669"/>
    <property type="project" value="UniProtKB-SubCell"/>
</dbReference>
<name>A0AAD8LGE5_TARER</name>
<dbReference type="AlphaFoldDB" id="A0AAD8LGE5"/>
<evidence type="ECO:0000256" key="2">
    <source>
        <dbReference type="ARBA" id="ARBA00022821"/>
    </source>
</evidence>
<evidence type="ECO:0000313" key="9">
    <source>
        <dbReference type="EMBL" id="KAK1438491.1"/>
    </source>
</evidence>
<dbReference type="PRINTS" id="PR00367">
    <property type="entry name" value="ETHRSPELEMNT"/>
</dbReference>
<reference evidence="9" key="1">
    <citation type="journal article" date="2023" name="bioRxiv">
        <title>Improved chromosome-level genome assembly for marigold (Tagetes erecta).</title>
        <authorList>
            <person name="Jiang F."/>
            <person name="Yuan L."/>
            <person name="Wang S."/>
            <person name="Wang H."/>
            <person name="Xu D."/>
            <person name="Wang A."/>
            <person name="Fan W."/>
        </authorList>
    </citation>
    <scope>NUCLEOTIDE SEQUENCE</scope>
    <source>
        <strain evidence="9">WSJ</strain>
        <tissue evidence="9">Leaf</tissue>
    </source>
</reference>